<dbReference type="InterPro" id="IPR009056">
    <property type="entry name" value="Cyt_c-like_dom"/>
</dbReference>
<evidence type="ECO:0000313" key="9">
    <source>
        <dbReference type="Proteomes" id="UP000521676"/>
    </source>
</evidence>
<dbReference type="GO" id="GO:0046872">
    <property type="term" value="F:metal ion binding"/>
    <property type="evidence" value="ECO:0007669"/>
    <property type="project" value="UniProtKB-KW"/>
</dbReference>
<proteinExistence type="predicted"/>
<dbReference type="AlphaFoldDB" id="A0A8T7M0T4"/>
<dbReference type="InterPro" id="IPR036909">
    <property type="entry name" value="Cyt_c-like_dom_sf"/>
</dbReference>
<dbReference type="EMBL" id="JACATZ010000001">
    <property type="protein sequence ID" value="NWJ45061.1"/>
    <property type="molecule type" value="Genomic_DNA"/>
</dbReference>
<dbReference type="PROSITE" id="PS51007">
    <property type="entry name" value="CYTC"/>
    <property type="match status" value="1"/>
</dbReference>
<dbReference type="RefSeq" id="WP_341468835.1">
    <property type="nucleotide sequence ID" value="NZ_CP128399.1"/>
</dbReference>
<dbReference type="Proteomes" id="UP000521676">
    <property type="component" value="Unassembled WGS sequence"/>
</dbReference>
<evidence type="ECO:0000256" key="5">
    <source>
        <dbReference type="SAM" id="Phobius"/>
    </source>
</evidence>
<dbReference type="EMBL" id="CP128399">
    <property type="protein sequence ID" value="WJW66942.1"/>
    <property type="molecule type" value="Genomic_DNA"/>
</dbReference>
<keyword evidence="2 4" id="KW-0479">Metal-binding</keyword>
<dbReference type="Proteomes" id="UP001431572">
    <property type="component" value="Chromosome 1"/>
</dbReference>
<dbReference type="GO" id="GO:0020037">
    <property type="term" value="F:heme binding"/>
    <property type="evidence" value="ECO:0007669"/>
    <property type="project" value="InterPro"/>
</dbReference>
<dbReference type="Gene3D" id="1.10.760.10">
    <property type="entry name" value="Cytochrome c-like domain"/>
    <property type="match status" value="1"/>
</dbReference>
<evidence type="ECO:0000313" key="8">
    <source>
        <dbReference type="EMBL" id="WJW66942.1"/>
    </source>
</evidence>
<keyword evidence="5" id="KW-0472">Membrane</keyword>
<evidence type="ECO:0000313" key="10">
    <source>
        <dbReference type="Proteomes" id="UP001431572"/>
    </source>
</evidence>
<evidence type="ECO:0000256" key="2">
    <source>
        <dbReference type="ARBA" id="ARBA00022723"/>
    </source>
</evidence>
<gene>
    <name evidence="7" type="ORF">HXX08_04195</name>
    <name evidence="8" type="ORF">OZ401_000187</name>
</gene>
<evidence type="ECO:0000259" key="6">
    <source>
        <dbReference type="PROSITE" id="PS51007"/>
    </source>
</evidence>
<evidence type="ECO:0000256" key="4">
    <source>
        <dbReference type="PROSITE-ProRule" id="PRU00433"/>
    </source>
</evidence>
<dbReference type="GO" id="GO:0009055">
    <property type="term" value="F:electron transfer activity"/>
    <property type="evidence" value="ECO:0007669"/>
    <property type="project" value="InterPro"/>
</dbReference>
<reference evidence="7 9" key="1">
    <citation type="submission" date="2020-06" db="EMBL/GenBank/DDBJ databases">
        <title>Anoxygenic phototrophic Chloroflexota member uses a Type I reaction center.</title>
        <authorList>
            <person name="Tsuji J.M."/>
            <person name="Shaw N.A."/>
            <person name="Nagashima S."/>
            <person name="Venkiteswaran J."/>
            <person name="Schiff S.L."/>
            <person name="Hanada S."/>
            <person name="Tank M."/>
            <person name="Neufeld J.D."/>
        </authorList>
    </citation>
    <scope>NUCLEOTIDE SEQUENCE [LARGE SCALE GENOMIC DNA]</scope>
    <source>
        <strain evidence="7">L227-S17</strain>
    </source>
</reference>
<keyword evidence="1 4" id="KW-0349">Heme</keyword>
<sequence length="131" mass="14032">MRNEKKAKLNGLRLLLIVGAVLLLGGIALLLQNNTVGVTQNEPTPTIGVGSSAEQGLKLFRNNCTICHPNDGKTPAKGPALTGSRATRDYTFLIWQVRNGKGQMRSFSSANLSDADLASIYLYLSTELSGK</sequence>
<protein>
    <submittedName>
        <fullName evidence="7">Cytochrome c</fullName>
    </submittedName>
</protein>
<evidence type="ECO:0000256" key="3">
    <source>
        <dbReference type="ARBA" id="ARBA00023004"/>
    </source>
</evidence>
<dbReference type="Pfam" id="PF13442">
    <property type="entry name" value="Cytochrome_CBB3"/>
    <property type="match status" value="1"/>
</dbReference>
<accession>A0A8T7M0T4</accession>
<dbReference type="SUPFAM" id="SSF46626">
    <property type="entry name" value="Cytochrome c"/>
    <property type="match status" value="1"/>
</dbReference>
<feature type="transmembrane region" description="Helical" evidence="5">
    <location>
        <begin position="12"/>
        <end position="31"/>
    </location>
</feature>
<reference evidence="8" key="2">
    <citation type="journal article" date="2024" name="Nature">
        <title>Anoxygenic phototroph of the Chloroflexota uses a type I reaction centre.</title>
        <authorList>
            <person name="Tsuji J.M."/>
            <person name="Shaw N.A."/>
            <person name="Nagashima S."/>
            <person name="Venkiteswaran J.J."/>
            <person name="Schiff S.L."/>
            <person name="Watanabe T."/>
            <person name="Fukui M."/>
            <person name="Hanada S."/>
            <person name="Tank M."/>
            <person name="Neufeld J.D."/>
        </authorList>
    </citation>
    <scope>NUCLEOTIDE SEQUENCE</scope>
    <source>
        <strain evidence="8">L227-S17</strain>
    </source>
</reference>
<keyword evidence="5" id="KW-1133">Transmembrane helix</keyword>
<organism evidence="7 9">
    <name type="scientific">Candidatus Chlorohelix allophototropha</name>
    <dbReference type="NCBI Taxonomy" id="3003348"/>
    <lineage>
        <taxon>Bacteria</taxon>
        <taxon>Bacillati</taxon>
        <taxon>Chloroflexota</taxon>
        <taxon>Chloroflexia</taxon>
        <taxon>Candidatus Chloroheliales</taxon>
        <taxon>Candidatus Chloroheliaceae</taxon>
        <taxon>Candidatus Chlorohelix</taxon>
    </lineage>
</organism>
<keyword evidence="3 4" id="KW-0408">Iron</keyword>
<evidence type="ECO:0000256" key="1">
    <source>
        <dbReference type="ARBA" id="ARBA00022617"/>
    </source>
</evidence>
<keyword evidence="10" id="KW-1185">Reference proteome</keyword>
<keyword evidence="5" id="KW-0812">Transmembrane</keyword>
<feature type="domain" description="Cytochrome c" evidence="6">
    <location>
        <begin position="51"/>
        <end position="128"/>
    </location>
</feature>
<evidence type="ECO:0000313" key="7">
    <source>
        <dbReference type="EMBL" id="NWJ45061.1"/>
    </source>
</evidence>
<name>A0A8T7M0T4_9CHLR</name>